<evidence type="ECO:0000259" key="3">
    <source>
        <dbReference type="SMART" id="SM00849"/>
    </source>
</evidence>
<evidence type="ECO:0000313" key="4">
    <source>
        <dbReference type="EMBL" id="MEE6147943.1"/>
    </source>
</evidence>
<keyword evidence="2" id="KW-0732">Signal</keyword>
<feature type="region of interest" description="Disordered" evidence="1">
    <location>
        <begin position="36"/>
        <end position="93"/>
    </location>
</feature>
<dbReference type="Pfam" id="PF00753">
    <property type="entry name" value="Lactamase_B"/>
    <property type="match status" value="1"/>
</dbReference>
<dbReference type="SUPFAM" id="SSF56281">
    <property type="entry name" value="Metallo-hydrolase/oxidoreductase"/>
    <property type="match status" value="1"/>
</dbReference>
<feature type="chain" id="PRO_5045293822" evidence="2">
    <location>
        <begin position="31"/>
        <end position="356"/>
    </location>
</feature>
<sequence>MRRTKKQIRRRLWVVLVTLALLVLVGVAGAGGSEVDAGGAAGPQQTQAEQSQQAGQPDQAAPSQQGSADASRPQASAAGDGTQTLDTQAANAPPEGTLTVRFLDVGQGDSELVELPDGKLMLIDAGTQDAGPTVVRAVRDLGRTRIDYLVATHPHADHIGGMAEVLHAFDVGEVWAPAVAANTRTFEAFLDAVEDKGLTIRAGSRGKDIVAPGTAGYDVQILGPSDSLSSEDLNDYSLVIRVRFGSTSFLFTGDAPKDEIRADAREHVDVLKVAHHGSDTGTDASLAAQLSPRIAVISYGIDNDYGHPTQHVLDALAASGAQVLGTGANGTVTVTSDGTDVTAAPAREGPVVAKSE</sequence>
<feature type="signal peptide" evidence="2">
    <location>
        <begin position="1"/>
        <end position="30"/>
    </location>
</feature>
<dbReference type="SMART" id="SM00849">
    <property type="entry name" value="Lactamase_B"/>
    <property type="match status" value="1"/>
</dbReference>
<keyword evidence="5" id="KW-1185">Reference proteome</keyword>
<dbReference type="Gene3D" id="3.60.15.10">
    <property type="entry name" value="Ribonuclease Z/Hydroxyacylglutathione hydrolase-like"/>
    <property type="match status" value="1"/>
</dbReference>
<dbReference type="CDD" id="cd07731">
    <property type="entry name" value="ComA-like_MBL-fold"/>
    <property type="match status" value="1"/>
</dbReference>
<name>A0ABU7RBQ9_9ACTN</name>
<dbReference type="RefSeq" id="WP_330958708.1">
    <property type="nucleotide sequence ID" value="NZ_JAZGJQ010000010.1"/>
</dbReference>
<dbReference type="InterPro" id="IPR035681">
    <property type="entry name" value="ComA-like_MBL"/>
</dbReference>
<organism evidence="4 5">
    <name type="scientific">Olsenella absiana</name>
    <dbReference type="NCBI Taxonomy" id="3115222"/>
    <lineage>
        <taxon>Bacteria</taxon>
        <taxon>Bacillati</taxon>
        <taxon>Actinomycetota</taxon>
        <taxon>Coriobacteriia</taxon>
        <taxon>Coriobacteriales</taxon>
        <taxon>Atopobiaceae</taxon>
        <taxon>Olsenella</taxon>
    </lineage>
</organism>
<accession>A0ABU7RBQ9</accession>
<dbReference type="PANTHER" id="PTHR30619:SF1">
    <property type="entry name" value="RECOMBINATION PROTEIN 2"/>
    <property type="match status" value="1"/>
</dbReference>
<dbReference type="Proteomes" id="UP001332931">
    <property type="component" value="Unassembled WGS sequence"/>
</dbReference>
<evidence type="ECO:0000256" key="2">
    <source>
        <dbReference type="SAM" id="SignalP"/>
    </source>
</evidence>
<dbReference type="InterPro" id="IPR036866">
    <property type="entry name" value="RibonucZ/Hydroxyglut_hydro"/>
</dbReference>
<protein>
    <submittedName>
        <fullName evidence="4">ComEC/Rec2 family competence protein</fullName>
    </submittedName>
</protein>
<comment type="caution">
    <text evidence="4">The sequence shown here is derived from an EMBL/GenBank/DDBJ whole genome shotgun (WGS) entry which is preliminary data.</text>
</comment>
<proteinExistence type="predicted"/>
<gene>
    <name evidence="4" type="ORF">VXJ25_08120</name>
</gene>
<reference evidence="4 5" key="1">
    <citation type="submission" date="2024-01" db="EMBL/GenBank/DDBJ databases">
        <title>Description of Olsenella sp. nov., isolated from pig feces.</title>
        <authorList>
            <person name="Chang Y.-H."/>
        </authorList>
    </citation>
    <scope>NUCLEOTIDE SEQUENCE [LARGE SCALE GENOMIC DNA]</scope>
    <source>
        <strain evidence="4 5">YH-ols2223</strain>
    </source>
</reference>
<feature type="compositionally biased region" description="Polar residues" evidence="1">
    <location>
        <begin position="81"/>
        <end position="90"/>
    </location>
</feature>
<evidence type="ECO:0000256" key="1">
    <source>
        <dbReference type="SAM" id="MobiDB-lite"/>
    </source>
</evidence>
<evidence type="ECO:0000313" key="5">
    <source>
        <dbReference type="Proteomes" id="UP001332931"/>
    </source>
</evidence>
<dbReference type="InterPro" id="IPR001279">
    <property type="entry name" value="Metallo-B-lactamas"/>
</dbReference>
<dbReference type="PANTHER" id="PTHR30619">
    <property type="entry name" value="DNA INTERNALIZATION/COMPETENCE PROTEIN COMEC/REC2"/>
    <property type="match status" value="1"/>
</dbReference>
<dbReference type="EMBL" id="JAZGJQ010000010">
    <property type="protein sequence ID" value="MEE6147943.1"/>
    <property type="molecule type" value="Genomic_DNA"/>
</dbReference>
<feature type="domain" description="Metallo-beta-lactamase" evidence="3">
    <location>
        <begin position="107"/>
        <end position="301"/>
    </location>
</feature>
<feature type="compositionally biased region" description="Low complexity" evidence="1">
    <location>
        <begin position="36"/>
        <end position="70"/>
    </location>
</feature>
<dbReference type="InterPro" id="IPR052159">
    <property type="entry name" value="Competence_DNA_uptake"/>
</dbReference>